<evidence type="ECO:0000256" key="1">
    <source>
        <dbReference type="ARBA" id="ARBA00022729"/>
    </source>
</evidence>
<proteinExistence type="predicted"/>
<sequence length="135" mass="15044">MLKSILHEIMGTGGREAHLPRSLEQFRGEKNVLIVFADAEDDRPIVQDELLRKSQMRLIEDDIEVFTIAGGGAFSMFEDGKDLDADELRDELQGPLSGEFGLVLVGTDGEVKLRSSQPMSVEEIRRAADIRSPHH</sequence>
<dbReference type="RefSeq" id="WP_220336334.1">
    <property type="nucleotide sequence ID" value="NZ_JAEUAK010000009.1"/>
</dbReference>
<dbReference type="Proteomes" id="UP000717752">
    <property type="component" value="Unassembled WGS sequence"/>
</dbReference>
<organism evidence="3 4">
    <name type="scientific">Rhizobium mesosinicum</name>
    <dbReference type="NCBI Taxonomy" id="335017"/>
    <lineage>
        <taxon>Bacteria</taxon>
        <taxon>Pseudomonadati</taxon>
        <taxon>Pseudomonadota</taxon>
        <taxon>Alphaproteobacteria</taxon>
        <taxon>Hyphomicrobiales</taxon>
        <taxon>Rhizobiaceae</taxon>
        <taxon>Rhizobium/Agrobacterium group</taxon>
        <taxon>Rhizobium</taxon>
    </lineage>
</organism>
<evidence type="ECO:0000313" key="3">
    <source>
        <dbReference type="EMBL" id="MBW9054979.1"/>
    </source>
</evidence>
<name>A0ABS7GYC1_9HYPH</name>
<evidence type="ECO:0000313" key="4">
    <source>
        <dbReference type="Proteomes" id="UP000717752"/>
    </source>
</evidence>
<dbReference type="Pfam" id="PF13778">
    <property type="entry name" value="DUF4174"/>
    <property type="match status" value="1"/>
</dbReference>
<feature type="domain" description="DUF4174" evidence="2">
    <location>
        <begin position="23"/>
        <end position="127"/>
    </location>
</feature>
<keyword evidence="4" id="KW-1185">Reference proteome</keyword>
<reference evidence="3 4" key="1">
    <citation type="journal article" date="2021" name="MBio">
        <title>Poor Competitiveness of Bradyrhizobium in Pigeon Pea Root Colonization in Indian Soils.</title>
        <authorList>
            <person name="Chalasani D."/>
            <person name="Basu A."/>
            <person name="Pullabhotla S.V.S.R.N."/>
            <person name="Jorrin B."/>
            <person name="Neal A.L."/>
            <person name="Poole P.S."/>
            <person name="Podile A.R."/>
            <person name="Tkacz A."/>
        </authorList>
    </citation>
    <scope>NUCLEOTIDE SEQUENCE [LARGE SCALE GENOMIC DNA]</scope>
    <source>
        <strain evidence="3 4">HU56</strain>
    </source>
</reference>
<keyword evidence="1" id="KW-0732">Signal</keyword>
<dbReference type="InterPro" id="IPR025232">
    <property type="entry name" value="DUF4174"/>
</dbReference>
<evidence type="ECO:0000259" key="2">
    <source>
        <dbReference type="Pfam" id="PF13778"/>
    </source>
</evidence>
<accession>A0ABS7GYC1</accession>
<dbReference type="EMBL" id="JAEUAK010000009">
    <property type="protein sequence ID" value="MBW9054979.1"/>
    <property type="molecule type" value="Genomic_DNA"/>
</dbReference>
<protein>
    <submittedName>
        <fullName evidence="3">DUF4174 domain-containing protein</fullName>
    </submittedName>
</protein>
<gene>
    <name evidence="3" type="ORF">JNB85_21490</name>
</gene>
<comment type="caution">
    <text evidence="3">The sequence shown here is derived from an EMBL/GenBank/DDBJ whole genome shotgun (WGS) entry which is preliminary data.</text>
</comment>